<organism evidence="2 3">
    <name type="scientific">Athelia psychrophila</name>
    <dbReference type="NCBI Taxonomy" id="1759441"/>
    <lineage>
        <taxon>Eukaryota</taxon>
        <taxon>Fungi</taxon>
        <taxon>Dikarya</taxon>
        <taxon>Basidiomycota</taxon>
        <taxon>Agaricomycotina</taxon>
        <taxon>Agaricomycetes</taxon>
        <taxon>Agaricomycetidae</taxon>
        <taxon>Atheliales</taxon>
        <taxon>Atheliaceae</taxon>
        <taxon>Athelia</taxon>
    </lineage>
</organism>
<evidence type="ECO:0000313" key="2">
    <source>
        <dbReference type="EMBL" id="KZP08659.1"/>
    </source>
</evidence>
<name>A0A165XL84_9AGAM</name>
<feature type="region of interest" description="Disordered" evidence="1">
    <location>
        <begin position="23"/>
        <end position="50"/>
    </location>
</feature>
<evidence type="ECO:0000313" key="3">
    <source>
        <dbReference type="Proteomes" id="UP000076532"/>
    </source>
</evidence>
<dbReference type="AlphaFoldDB" id="A0A165XL84"/>
<accession>A0A165XL84</accession>
<reference evidence="2 3" key="1">
    <citation type="journal article" date="2016" name="Mol. Biol. Evol.">
        <title>Comparative Genomics of Early-Diverging Mushroom-Forming Fungi Provides Insights into the Origins of Lignocellulose Decay Capabilities.</title>
        <authorList>
            <person name="Nagy L.G."/>
            <person name="Riley R."/>
            <person name="Tritt A."/>
            <person name="Adam C."/>
            <person name="Daum C."/>
            <person name="Floudas D."/>
            <person name="Sun H."/>
            <person name="Yadav J.S."/>
            <person name="Pangilinan J."/>
            <person name="Larsson K.H."/>
            <person name="Matsuura K."/>
            <person name="Barry K."/>
            <person name="Labutti K."/>
            <person name="Kuo R."/>
            <person name="Ohm R.A."/>
            <person name="Bhattacharya S.S."/>
            <person name="Shirouzu T."/>
            <person name="Yoshinaga Y."/>
            <person name="Martin F.M."/>
            <person name="Grigoriev I.V."/>
            <person name="Hibbett D.S."/>
        </authorList>
    </citation>
    <scope>NUCLEOTIDE SEQUENCE [LARGE SCALE GENOMIC DNA]</scope>
    <source>
        <strain evidence="2 3">CBS 109695</strain>
    </source>
</reference>
<dbReference type="EMBL" id="KV417716">
    <property type="protein sequence ID" value="KZP08659.1"/>
    <property type="molecule type" value="Genomic_DNA"/>
</dbReference>
<dbReference type="Proteomes" id="UP000076532">
    <property type="component" value="Unassembled WGS sequence"/>
</dbReference>
<keyword evidence="3" id="KW-1185">Reference proteome</keyword>
<evidence type="ECO:0000256" key="1">
    <source>
        <dbReference type="SAM" id="MobiDB-lite"/>
    </source>
</evidence>
<protein>
    <submittedName>
        <fullName evidence="2">Uncharacterized protein</fullName>
    </submittedName>
</protein>
<sequence length="200" mass="20800">MAPDTLHVVCACLNPERIVPRERGSCSAARGPPFGGAGPSGAQRPTSPHPTPCAPFGFSSLLLSFLRMRIQATRAAEKGVASRRAGLACIRAKPSVVIAPNPGYGSGYLACRVRVFGNTQGGSCLAKETLAVPRADRPLAGLGPVDGQHTGNRSFDTFTHLRGSLDSLSCVDKIAGGFPPYSAKKPKTLNTLQPGGCHPL</sequence>
<proteinExistence type="predicted"/>
<dbReference type="STRING" id="436010.A0A165XL84"/>
<gene>
    <name evidence="2" type="ORF">FIBSPDRAFT_964565</name>
</gene>